<feature type="domain" description="Metallo-beta-lactamase" evidence="7">
    <location>
        <begin position="472"/>
        <end position="671"/>
    </location>
</feature>
<feature type="transmembrane region" description="Helical" evidence="6">
    <location>
        <begin position="254"/>
        <end position="277"/>
    </location>
</feature>
<organism evidence="8 9">
    <name type="scientific">Lacticaseibacillus suilingensis</name>
    <dbReference type="NCBI Taxonomy" id="2799577"/>
    <lineage>
        <taxon>Bacteria</taxon>
        <taxon>Bacillati</taxon>
        <taxon>Bacillota</taxon>
        <taxon>Bacilli</taxon>
        <taxon>Lactobacillales</taxon>
        <taxon>Lactobacillaceae</taxon>
        <taxon>Lacticaseibacillus</taxon>
    </lineage>
</organism>
<dbReference type="InterPro" id="IPR004477">
    <property type="entry name" value="ComEC_N"/>
</dbReference>
<name>A0ABW4BE18_9LACO</name>
<dbReference type="RefSeq" id="WP_204118762.1">
    <property type="nucleotide sequence ID" value="NZ_BOLV01000007.1"/>
</dbReference>
<dbReference type="InterPro" id="IPR036866">
    <property type="entry name" value="RibonucZ/Hydroxyglut_hydro"/>
</dbReference>
<keyword evidence="9" id="KW-1185">Reference proteome</keyword>
<dbReference type="PANTHER" id="PTHR30619">
    <property type="entry name" value="DNA INTERNALIZATION/COMPETENCE PROTEIN COMEC/REC2"/>
    <property type="match status" value="1"/>
</dbReference>
<feature type="transmembrane region" description="Helical" evidence="6">
    <location>
        <begin position="442"/>
        <end position="459"/>
    </location>
</feature>
<feature type="transmembrane region" description="Helical" evidence="6">
    <location>
        <begin position="321"/>
        <end position="339"/>
    </location>
</feature>
<keyword evidence="2" id="KW-1003">Cell membrane</keyword>
<dbReference type="Proteomes" id="UP001597199">
    <property type="component" value="Unassembled WGS sequence"/>
</dbReference>
<evidence type="ECO:0000313" key="9">
    <source>
        <dbReference type="Proteomes" id="UP001597199"/>
    </source>
</evidence>
<comment type="caution">
    <text evidence="8">The sequence shown here is derived from an EMBL/GenBank/DDBJ whole genome shotgun (WGS) entry which is preliminary data.</text>
</comment>
<keyword evidence="4 6" id="KW-1133">Transmembrane helix</keyword>
<dbReference type="EMBL" id="JBHTOA010000023">
    <property type="protein sequence ID" value="MFD1398721.1"/>
    <property type="molecule type" value="Genomic_DNA"/>
</dbReference>
<feature type="transmembrane region" description="Helical" evidence="6">
    <location>
        <begin position="6"/>
        <end position="32"/>
    </location>
</feature>
<sequence>MSRRGLFWLTSFLAGLLLVIGPAVVGVLLLTWTGFKAYQLTRWPLAVCFACGLLWGQRTATLTAAPPKPSGVATVMPTAWTVSNGLAYYTGRAGNVPISGSVTVDEDQATLLAGLTMPAEVSWTGELTRLTGARNLFEFDYATYAWQQQQLAWQSPKQALQITIRQPRGIIEWLYHVRASVMQRLKLLRPRTQAYAKGLLLGVVDSDFDEQRETFVTLGIFHLFSVSGLHLYALIGALYWFTDRLRLPKEGVDWALLGLLPTLLILIPPAAGIMRAVWLRMVAMLNRRLGWQLSGLDCFSLVLGLNLLVQPYVLHTMGGQLTYLLCLGLILLPANRWGLTWRLVLLSTPVVLAHTYRFHLLAAGFSYLLMPLFEVGLMPVLVIMVLWPQLPGGALIETTIKTLEAGLTQLARLPGEVIFGAVPWAWALAGVLLILIGLATHHWWPLVSWAVLAWLVVNMHPETRVTMFDVGQGDAILIEAPFKQGTILIDTGGRGFGTVRNPPAKRAIVNYLHARGIDHLDILVLTHADADHVGDAGLLTQLMPVRTLVTTPLAADHAYMQAAMTGQVTQQRTVLAGQTLTQGPLQLQVVAPNDASAAEKNADSIVLYGKIGDGNWLFTGDADAGVETRELMPQALAVDYLKVGHHGSKTSSDPAFIAQIAPQLALISAGVANRYGHPNAETLTTFANAQVPWLNTASSGMIWLDFTVNSHTVHQFLLEGQSQ</sequence>
<evidence type="ECO:0000256" key="4">
    <source>
        <dbReference type="ARBA" id="ARBA00022989"/>
    </source>
</evidence>
<accession>A0ABW4BE18</accession>
<dbReference type="Gene3D" id="3.60.15.10">
    <property type="entry name" value="Ribonuclease Z/Hydroxyacylglutathione hydrolase-like"/>
    <property type="match status" value="1"/>
</dbReference>
<dbReference type="SUPFAM" id="SSF56281">
    <property type="entry name" value="Metallo-hydrolase/oxidoreductase"/>
    <property type="match status" value="1"/>
</dbReference>
<dbReference type="PANTHER" id="PTHR30619:SF7">
    <property type="entry name" value="BETA-LACTAMASE DOMAIN PROTEIN"/>
    <property type="match status" value="1"/>
</dbReference>
<feature type="transmembrane region" description="Helical" evidence="6">
    <location>
        <begin position="220"/>
        <end position="242"/>
    </location>
</feature>
<feature type="transmembrane region" description="Helical" evidence="6">
    <location>
        <begin position="417"/>
        <end position="436"/>
    </location>
</feature>
<evidence type="ECO:0000256" key="3">
    <source>
        <dbReference type="ARBA" id="ARBA00022692"/>
    </source>
</evidence>
<reference evidence="9" key="1">
    <citation type="journal article" date="2019" name="Int. J. Syst. Evol. Microbiol.">
        <title>The Global Catalogue of Microorganisms (GCM) 10K type strain sequencing project: providing services to taxonomists for standard genome sequencing and annotation.</title>
        <authorList>
            <consortium name="The Broad Institute Genomics Platform"/>
            <consortium name="The Broad Institute Genome Sequencing Center for Infectious Disease"/>
            <person name="Wu L."/>
            <person name="Ma J."/>
        </authorList>
    </citation>
    <scope>NUCLEOTIDE SEQUENCE [LARGE SCALE GENOMIC DNA]</scope>
    <source>
        <strain evidence="9">CCM 9110</strain>
    </source>
</reference>
<feature type="transmembrane region" description="Helical" evidence="6">
    <location>
        <begin position="289"/>
        <end position="309"/>
    </location>
</feature>
<dbReference type="InterPro" id="IPR052159">
    <property type="entry name" value="Competence_DNA_uptake"/>
</dbReference>
<evidence type="ECO:0000256" key="6">
    <source>
        <dbReference type="SAM" id="Phobius"/>
    </source>
</evidence>
<evidence type="ECO:0000256" key="2">
    <source>
        <dbReference type="ARBA" id="ARBA00022475"/>
    </source>
</evidence>
<evidence type="ECO:0000256" key="1">
    <source>
        <dbReference type="ARBA" id="ARBA00004651"/>
    </source>
</evidence>
<dbReference type="InterPro" id="IPR004797">
    <property type="entry name" value="Competence_ComEC/Rec2"/>
</dbReference>
<keyword evidence="5 6" id="KW-0472">Membrane</keyword>
<dbReference type="CDD" id="cd07731">
    <property type="entry name" value="ComA-like_MBL-fold"/>
    <property type="match status" value="1"/>
</dbReference>
<evidence type="ECO:0000259" key="7">
    <source>
        <dbReference type="SMART" id="SM00849"/>
    </source>
</evidence>
<dbReference type="SMART" id="SM00849">
    <property type="entry name" value="Lactamase_B"/>
    <property type="match status" value="1"/>
</dbReference>
<dbReference type="NCBIfam" id="TIGR00361">
    <property type="entry name" value="ComEC_Rec2"/>
    <property type="match status" value="1"/>
</dbReference>
<dbReference type="NCBIfam" id="TIGR00360">
    <property type="entry name" value="ComEC_N-term"/>
    <property type="match status" value="1"/>
</dbReference>
<comment type="subcellular location">
    <subcellularLocation>
        <location evidence="1">Cell membrane</location>
        <topology evidence="1">Multi-pass membrane protein</topology>
    </subcellularLocation>
</comment>
<evidence type="ECO:0000256" key="5">
    <source>
        <dbReference type="ARBA" id="ARBA00023136"/>
    </source>
</evidence>
<proteinExistence type="predicted"/>
<dbReference type="Pfam" id="PF03772">
    <property type="entry name" value="Competence"/>
    <property type="match status" value="1"/>
</dbReference>
<protein>
    <submittedName>
        <fullName evidence="8">DNA internalization-related competence protein ComEC/Rec2</fullName>
    </submittedName>
</protein>
<dbReference type="InterPro" id="IPR001279">
    <property type="entry name" value="Metallo-B-lactamas"/>
</dbReference>
<keyword evidence="3 6" id="KW-0812">Transmembrane</keyword>
<dbReference type="InterPro" id="IPR035681">
    <property type="entry name" value="ComA-like_MBL"/>
</dbReference>
<gene>
    <name evidence="8" type="ORF">ACFQ41_05320</name>
</gene>
<dbReference type="Pfam" id="PF00753">
    <property type="entry name" value="Lactamase_B"/>
    <property type="match status" value="1"/>
</dbReference>
<evidence type="ECO:0000313" key="8">
    <source>
        <dbReference type="EMBL" id="MFD1398721.1"/>
    </source>
</evidence>